<keyword evidence="2" id="KW-1185">Reference proteome</keyword>
<dbReference type="PANTHER" id="PTHR42110">
    <property type="entry name" value="L-ASPARAGINASE, PUTATIVE (AFU_ORTHOLOGUE AFUA_3G11890)-RELATED"/>
    <property type="match status" value="1"/>
</dbReference>
<proteinExistence type="predicted"/>
<evidence type="ECO:0000313" key="1">
    <source>
        <dbReference type="EMBL" id="MEB3101257.1"/>
    </source>
</evidence>
<name>A0ABU5ZG98_9BACL</name>
<comment type="caution">
    <text evidence="1">The sequence shown here is derived from an EMBL/GenBank/DDBJ whole genome shotgun (WGS) entry which is preliminary data.</text>
</comment>
<dbReference type="Proteomes" id="UP001310386">
    <property type="component" value="Unassembled WGS sequence"/>
</dbReference>
<dbReference type="PANTHER" id="PTHR42110:SF1">
    <property type="entry name" value="L-ASPARAGINASE, PUTATIVE (AFU_ORTHOLOGUE AFUA_3G11890)-RELATED"/>
    <property type="match status" value="1"/>
</dbReference>
<dbReference type="RefSeq" id="WP_371753363.1">
    <property type="nucleotide sequence ID" value="NZ_JAYJLD010000006.1"/>
</dbReference>
<reference evidence="1" key="1">
    <citation type="submission" date="2023-12" db="EMBL/GenBank/DDBJ databases">
        <title>Fervidustalea candida gen. nov., sp. nov., a novel member of the family Paenibacillaceae isolated from a geothermal area.</title>
        <authorList>
            <person name="Li W.-J."/>
            <person name="Jiao J.-Y."/>
            <person name="Chen Y."/>
        </authorList>
    </citation>
    <scope>NUCLEOTIDE SEQUENCE</scope>
    <source>
        <strain evidence="1">SYSU GA230002</strain>
    </source>
</reference>
<dbReference type="EMBL" id="JAYJLD010000006">
    <property type="protein sequence ID" value="MEB3101257.1"/>
    <property type="molecule type" value="Genomic_DNA"/>
</dbReference>
<dbReference type="Pfam" id="PF06089">
    <property type="entry name" value="Asparaginase_II"/>
    <property type="match status" value="1"/>
</dbReference>
<dbReference type="InterPro" id="IPR010349">
    <property type="entry name" value="Asparaginase_II"/>
</dbReference>
<organism evidence="1 2">
    <name type="scientific">Ferviditalea candida</name>
    <dbReference type="NCBI Taxonomy" id="3108399"/>
    <lineage>
        <taxon>Bacteria</taxon>
        <taxon>Bacillati</taxon>
        <taxon>Bacillota</taxon>
        <taxon>Bacilli</taxon>
        <taxon>Bacillales</taxon>
        <taxon>Paenibacillaceae</taxon>
        <taxon>Ferviditalea</taxon>
    </lineage>
</organism>
<evidence type="ECO:0000313" key="2">
    <source>
        <dbReference type="Proteomes" id="UP001310386"/>
    </source>
</evidence>
<accession>A0ABU5ZG98</accession>
<gene>
    <name evidence="1" type="ORF">VF724_06215</name>
</gene>
<sequence length="339" mass="36705">MDAETIVHVIRGSLIESRHRGHIAVVDHQGRLMHSLGNPEIVTFARSSAKLLQAIPVVESGAADFYQFSDEETAVICASHSGEPAHLNAVLSILAKTGLGPEYLQCGVHPPFDSAASRALAERREEPSSLHNNCSGKHSGMLALAKFMGVPTDRYLSIEHPVQKRMLSAVAEMADLPESQIPLGTDGCGVPVFGLPVSRLALAFARLSKNDGLSKQRSEACNRILRSIRRKPFYLAGTNRFDTRLIEVTGGRIIGKMGAEGVFALAIPERGWGIAVKVEDGAKRALYPTVTETLRQLHLLNDEETAALQPFHTPAHSNWQGQNVGRIEPAFTLKSSAAN</sequence>
<protein>
    <submittedName>
        <fullName evidence="1">Asparaginase</fullName>
    </submittedName>
</protein>